<dbReference type="Pfam" id="PF13573">
    <property type="entry name" value="SprB"/>
    <property type="match status" value="6"/>
</dbReference>
<evidence type="ECO:0008006" key="3">
    <source>
        <dbReference type="Google" id="ProtNLM"/>
    </source>
</evidence>
<dbReference type="Gene3D" id="2.60.40.10">
    <property type="entry name" value="Immunoglobulins"/>
    <property type="match status" value="1"/>
</dbReference>
<feature type="non-terminal residue" evidence="1">
    <location>
        <position position="438"/>
    </location>
</feature>
<proteinExistence type="predicted"/>
<comment type="caution">
    <text evidence="1">The sequence shown here is derived from an EMBL/GenBank/DDBJ whole genome shotgun (WGS) entry which is preliminary data.</text>
</comment>
<dbReference type="InterPro" id="IPR025667">
    <property type="entry name" value="SprB_repeat"/>
</dbReference>
<protein>
    <recommendedName>
        <fullName evidence="3">Adhesin</fullName>
    </recommendedName>
</protein>
<accession>A0ABW5JGZ3</accession>
<dbReference type="InterPro" id="IPR013783">
    <property type="entry name" value="Ig-like_fold"/>
</dbReference>
<dbReference type="Proteomes" id="UP001597510">
    <property type="component" value="Unassembled WGS sequence"/>
</dbReference>
<reference evidence="2" key="1">
    <citation type="journal article" date="2019" name="Int. J. Syst. Evol. Microbiol.">
        <title>The Global Catalogue of Microorganisms (GCM) 10K type strain sequencing project: providing services to taxonomists for standard genome sequencing and annotation.</title>
        <authorList>
            <consortium name="The Broad Institute Genomics Platform"/>
            <consortium name="The Broad Institute Genome Sequencing Center for Infectious Disease"/>
            <person name="Wu L."/>
            <person name="Ma J."/>
        </authorList>
    </citation>
    <scope>NUCLEOTIDE SEQUENCE [LARGE SCALE GENOMIC DNA]</scope>
    <source>
        <strain evidence="2">KCTC 52344</strain>
    </source>
</reference>
<feature type="non-terminal residue" evidence="1">
    <location>
        <position position="1"/>
    </location>
</feature>
<name>A0ABW5JGZ3_9BACT</name>
<evidence type="ECO:0000313" key="2">
    <source>
        <dbReference type="Proteomes" id="UP001597510"/>
    </source>
</evidence>
<organism evidence="1 2">
    <name type="scientific">Emticicia soli</name>
    <dbReference type="NCBI Taxonomy" id="2027878"/>
    <lineage>
        <taxon>Bacteria</taxon>
        <taxon>Pseudomonadati</taxon>
        <taxon>Bacteroidota</taxon>
        <taxon>Cytophagia</taxon>
        <taxon>Cytophagales</taxon>
        <taxon>Leadbetterellaceae</taxon>
        <taxon>Emticicia</taxon>
    </lineage>
</organism>
<keyword evidence="2" id="KW-1185">Reference proteome</keyword>
<sequence>TGSATATVTGGSAPFTYVWTNNPSTTATASNLTAGTYMVTVTDKNLCSATATITITQSDQLTATITPEQVKCYGGNDGSATVSVTGGNAPFTYVWTNNPSTTATASNLTAGTYMVTVKDKNLCVVTATVTITQPEKLAVTLNKVDVNCYGGNTGSATATVTGGSAPFTYVWTNNPSTTATASNLTAGTYMVTVTDKNLCSATATITITQSNQLSATITPEQVKCYGGNDGSATVSVTGGNAPFTYVWTNNPSTTATASNLTAGTYMVTVKDKNLCVVTATVTITQPEKLAVTLNKVDVNCYGGNTGSATATVTGGSAPFTYVWTNNPSTTATASNLTAGTYMVTVTDKNLCSATATITITQSNQLSATITPEQVKCYGGNDGSATVSVTGGNAPFTYVWTNNASTTATASNLTAGTYMVTVKDKNLCVVTATVTITQP</sequence>
<dbReference type="EMBL" id="JBHULC010000047">
    <property type="protein sequence ID" value="MFD2524172.1"/>
    <property type="molecule type" value="Genomic_DNA"/>
</dbReference>
<evidence type="ECO:0000313" key="1">
    <source>
        <dbReference type="EMBL" id="MFD2524172.1"/>
    </source>
</evidence>
<gene>
    <name evidence="1" type="ORF">ACFSR2_24980</name>
</gene>
<dbReference type="Gene3D" id="2.60.40.740">
    <property type="match status" value="5"/>
</dbReference>